<evidence type="ECO:0000256" key="1">
    <source>
        <dbReference type="SAM" id="SignalP"/>
    </source>
</evidence>
<dbReference type="OrthoDB" id="1887033at2759"/>
<organism evidence="3 4">
    <name type="scientific">Trichosporon asahii var. asahii (strain ATCC 90039 / CBS 2479 / JCM 2466 / KCTC 7840 / NBRC 103889/ NCYC 2677 / UAMH 7654)</name>
    <name type="common">Yeast</name>
    <dbReference type="NCBI Taxonomy" id="1186058"/>
    <lineage>
        <taxon>Eukaryota</taxon>
        <taxon>Fungi</taxon>
        <taxon>Dikarya</taxon>
        <taxon>Basidiomycota</taxon>
        <taxon>Agaricomycotina</taxon>
        <taxon>Tremellomycetes</taxon>
        <taxon>Trichosporonales</taxon>
        <taxon>Trichosporonaceae</taxon>
        <taxon>Trichosporon</taxon>
    </lineage>
</organism>
<evidence type="ECO:0000313" key="3">
    <source>
        <dbReference type="EMBL" id="EJT46656.1"/>
    </source>
</evidence>
<proteinExistence type="predicted"/>
<dbReference type="VEuPathDB" id="FungiDB:A1Q1_04727"/>
<sequence>MRLLLTLISTLFLLLGAHAVRFQWPSGPENGGYLGVPHGGCCTNAQNGTQVYAAWRIEGEHIRMAGHGELCLDAGWDAGYGTTLKIWKCFDNHAPQRFKYENERIIHIPTGFCIDVQDGNRQNLQLWECFDGNTNQRWRAIWPPTQSAAST</sequence>
<dbReference type="RefSeq" id="XP_014178440.1">
    <property type="nucleotide sequence ID" value="XM_014322965.1"/>
</dbReference>
<dbReference type="Pfam" id="PF00652">
    <property type="entry name" value="Ricin_B_lectin"/>
    <property type="match status" value="1"/>
</dbReference>
<name>J5SNP0_TRIAS</name>
<feature type="domain" description="Ricin B lectin" evidence="2">
    <location>
        <begin position="21"/>
        <end position="141"/>
    </location>
</feature>
<dbReference type="Gene3D" id="2.80.10.50">
    <property type="match status" value="1"/>
</dbReference>
<dbReference type="SMART" id="SM00458">
    <property type="entry name" value="RICIN"/>
    <property type="match status" value="1"/>
</dbReference>
<evidence type="ECO:0000259" key="2">
    <source>
        <dbReference type="SMART" id="SM00458"/>
    </source>
</evidence>
<dbReference type="PROSITE" id="PS50231">
    <property type="entry name" value="RICIN_B_LECTIN"/>
    <property type="match status" value="1"/>
</dbReference>
<dbReference type="Proteomes" id="UP000002748">
    <property type="component" value="Unassembled WGS sequence"/>
</dbReference>
<feature type="chain" id="PRO_5003785554" evidence="1">
    <location>
        <begin position="20"/>
        <end position="151"/>
    </location>
</feature>
<dbReference type="SUPFAM" id="SSF50370">
    <property type="entry name" value="Ricin B-like lectins"/>
    <property type="match status" value="1"/>
</dbReference>
<dbReference type="InterPro" id="IPR035992">
    <property type="entry name" value="Ricin_B-like_lectins"/>
</dbReference>
<dbReference type="InterPro" id="IPR000772">
    <property type="entry name" value="Ricin_B_lectin"/>
</dbReference>
<protein>
    <submittedName>
        <fullName evidence="3">Carbohydrate-binding module family 13 protein/putative endo-1,3-beta-glucanase</fullName>
    </submittedName>
</protein>
<dbReference type="HOGENOM" id="CLU_1732781_0_0_1"/>
<dbReference type="KEGG" id="tasa:A1Q1_04727"/>
<reference evidence="3 4" key="1">
    <citation type="journal article" date="2012" name="Eukaryot. Cell">
        <title>Draft genome sequence of CBS 2479, the standard type strain of Trichosporon asahii.</title>
        <authorList>
            <person name="Yang R.Y."/>
            <person name="Li H.T."/>
            <person name="Zhu H."/>
            <person name="Zhou G.P."/>
            <person name="Wang M."/>
            <person name="Wang L."/>
        </authorList>
    </citation>
    <scope>NUCLEOTIDE SEQUENCE [LARGE SCALE GENOMIC DNA]</scope>
    <source>
        <strain evidence="4">ATCC 90039 / CBS 2479 / JCM 2466 / KCTC 7840 / NCYC 2677 / UAMH 7654</strain>
    </source>
</reference>
<gene>
    <name evidence="3" type="ORF">A1Q1_04727</name>
</gene>
<feature type="signal peptide" evidence="1">
    <location>
        <begin position="1"/>
        <end position="19"/>
    </location>
</feature>
<accession>J5SNP0</accession>
<keyword evidence="1" id="KW-0732">Signal</keyword>
<comment type="caution">
    <text evidence="3">The sequence shown here is derived from an EMBL/GenBank/DDBJ whole genome shotgun (WGS) entry which is preliminary data.</text>
</comment>
<dbReference type="CDD" id="cd00161">
    <property type="entry name" value="beta-trefoil_Ricin-like"/>
    <property type="match status" value="1"/>
</dbReference>
<dbReference type="EMBL" id="ALBS01000281">
    <property type="protein sequence ID" value="EJT46656.1"/>
    <property type="molecule type" value="Genomic_DNA"/>
</dbReference>
<evidence type="ECO:0000313" key="4">
    <source>
        <dbReference type="Proteomes" id="UP000002748"/>
    </source>
</evidence>
<dbReference type="GeneID" id="25988239"/>
<dbReference type="AlphaFoldDB" id="J5SNP0"/>